<reference evidence="2 3" key="1">
    <citation type="submission" date="2018-03" db="EMBL/GenBank/DDBJ databases">
        <title>Ahniella affigens gen. nov., sp. nov., a gammaproteobacterium isolated from sandy soil near a stream.</title>
        <authorList>
            <person name="Ko Y."/>
            <person name="Kim J.-H."/>
        </authorList>
    </citation>
    <scope>NUCLEOTIDE SEQUENCE [LARGE SCALE GENOMIC DNA]</scope>
    <source>
        <strain evidence="2 3">D13</strain>
    </source>
</reference>
<organism evidence="2 3">
    <name type="scientific">Ahniella affigens</name>
    <dbReference type="NCBI Taxonomy" id="2021234"/>
    <lineage>
        <taxon>Bacteria</taxon>
        <taxon>Pseudomonadati</taxon>
        <taxon>Pseudomonadota</taxon>
        <taxon>Gammaproteobacteria</taxon>
        <taxon>Lysobacterales</taxon>
        <taxon>Rhodanobacteraceae</taxon>
        <taxon>Ahniella</taxon>
    </lineage>
</organism>
<evidence type="ECO:0000313" key="2">
    <source>
        <dbReference type="EMBL" id="AVP99103.1"/>
    </source>
</evidence>
<evidence type="ECO:0000313" key="3">
    <source>
        <dbReference type="Proteomes" id="UP000241074"/>
    </source>
</evidence>
<gene>
    <name evidence="2" type="ORF">C7S18_18865</name>
</gene>
<keyword evidence="3" id="KW-1185">Reference proteome</keyword>
<dbReference type="EMBL" id="CP027860">
    <property type="protein sequence ID" value="AVP99103.1"/>
    <property type="molecule type" value="Genomic_DNA"/>
</dbReference>
<name>A0A2P1PW81_9GAMM</name>
<dbReference type="Proteomes" id="UP000241074">
    <property type="component" value="Chromosome"/>
</dbReference>
<proteinExistence type="predicted"/>
<evidence type="ECO:0000256" key="1">
    <source>
        <dbReference type="SAM" id="Coils"/>
    </source>
</evidence>
<keyword evidence="1" id="KW-0175">Coiled coil</keyword>
<reference evidence="2 3" key="2">
    <citation type="submission" date="2018-03" db="EMBL/GenBank/DDBJ databases">
        <authorList>
            <person name="Keele B.F."/>
        </authorList>
    </citation>
    <scope>NUCLEOTIDE SEQUENCE [LARGE SCALE GENOMIC DNA]</scope>
    <source>
        <strain evidence="2 3">D13</strain>
    </source>
</reference>
<feature type="coiled-coil region" evidence="1">
    <location>
        <begin position="277"/>
        <end position="304"/>
    </location>
</feature>
<accession>A0A2P1PW81</accession>
<dbReference type="KEGG" id="xba:C7S18_18865"/>
<sequence>MPALGLLVALLPCIGRCAESAQDHYRSDLVAMIDVVRDVRARAGSNAPGSDETLDRAALLFAQFSDAQVDALQTSLTASQFHVLVTEAQRGLRASAPAGAKNAIVAAPNVTPSFCTDYPAPVVYAALGTKLVTRHVIEAAEFTCHTSVLGFNTALGCEAPEIAAAAAEIASTLADFCGNQLSAASNTAMLETERSIGRHLNLQLDAPISTRASQVALDEAADAADSADTASAALQTQHAQDFVQLDAQLDDLVTDLAGLGQQLADIQSRTDELVFRVQATQVDIEDAQDRSADVQARATELNTVLNLARTQSSQLATNSATLASTIQASARQQRRDELGLALGDPIATAALFALPSSSGGRLEEAREVVIEAITALQSLGQGNTAAALVSLSTGDAHYNAGQYPEAWNWYATAYRQLDPNVAAIAGGTP</sequence>
<protein>
    <submittedName>
        <fullName evidence="2">Uncharacterized protein</fullName>
    </submittedName>
</protein>
<dbReference type="AlphaFoldDB" id="A0A2P1PW81"/>